<dbReference type="SUPFAM" id="SSF51569">
    <property type="entry name" value="Aldolase"/>
    <property type="match status" value="1"/>
</dbReference>
<evidence type="ECO:0000313" key="2">
    <source>
        <dbReference type="EMBL" id="XBT79922.1"/>
    </source>
</evidence>
<dbReference type="GO" id="GO:0008840">
    <property type="term" value="F:4-hydroxy-tetrahydrodipicolinate synthase activity"/>
    <property type="evidence" value="ECO:0007669"/>
    <property type="project" value="UniProtKB-EC"/>
</dbReference>
<accession>A0AAU7QVF0</accession>
<proteinExistence type="predicted"/>
<dbReference type="Gene3D" id="3.20.20.70">
    <property type="entry name" value="Aldolase class I"/>
    <property type="match status" value="1"/>
</dbReference>
<keyword evidence="1 2" id="KW-0456">Lyase</keyword>
<dbReference type="PANTHER" id="PTHR12128:SF51">
    <property type="entry name" value="BLL4205 PROTEIN"/>
    <property type="match status" value="1"/>
</dbReference>
<dbReference type="RefSeq" id="WP_349876412.1">
    <property type="nucleotide sequence ID" value="NZ_CP157974.1"/>
</dbReference>
<dbReference type="Pfam" id="PF00701">
    <property type="entry name" value="DHDPS"/>
    <property type="match status" value="1"/>
</dbReference>
<sequence>MLTAPDTRQTTALARFKRGCVIPAHPLALDADRRLDERRQRALTRYYLASGAGGIAVGVHTTQFAIHDPAVGLLAPVLELAAETAAGSEAILVAGVCGDTAQAVREAELAASLGYHLVLLSPYAPLDEDALIERARAVGEVLPVIGFYLQPAVGGRHLSRDFWARLAGLDSVVGIKVAPFDRYRTLDVLHGVCAAGRTGDLALYTGNDDHILADLVAPHRITVDGRPVEVEFVGGLLGQWAVWARTAVGLLKDARGARGGDDIALRRLLTLDGHLTDANAAIFDAANGYHGCIPGIHEVLRRQGLLAGRWCLDPAEELSPGQLAELDRVYAAYPHLRDDAFVAEHLDTWLA</sequence>
<dbReference type="PANTHER" id="PTHR12128">
    <property type="entry name" value="DIHYDRODIPICOLINATE SYNTHASE"/>
    <property type="match status" value="1"/>
</dbReference>
<dbReference type="GO" id="GO:0047448">
    <property type="term" value="F:5-dehydro-4-deoxyglucarate dehydratase activity"/>
    <property type="evidence" value="ECO:0007669"/>
    <property type="project" value="UniProtKB-EC"/>
</dbReference>
<dbReference type="InterPro" id="IPR002220">
    <property type="entry name" value="DapA-like"/>
</dbReference>
<dbReference type="EC" id="4.2.1.41" evidence="2"/>
<dbReference type="EC" id="4.1.3.3" evidence="2"/>
<dbReference type="SMART" id="SM01130">
    <property type="entry name" value="DHDPS"/>
    <property type="match status" value="1"/>
</dbReference>
<dbReference type="GO" id="GO:0008747">
    <property type="term" value="F:N-acetylneuraminate lyase activity"/>
    <property type="evidence" value="ECO:0007669"/>
    <property type="project" value="UniProtKB-EC"/>
</dbReference>
<dbReference type="EMBL" id="CP157974">
    <property type="protein sequence ID" value="XBT79922.1"/>
    <property type="molecule type" value="Genomic_DNA"/>
</dbReference>
<name>A0AAU7QVF0_9ACTN</name>
<gene>
    <name evidence="2" type="ORF">ABIH81_19935</name>
</gene>
<reference evidence="2" key="1">
    <citation type="submission" date="2024-06" db="EMBL/GenBank/DDBJ databases">
        <title>Micromonospora sp. strain HUAS YX12 genome sequences.</title>
        <authorList>
            <person name="Mo P."/>
        </authorList>
    </citation>
    <scope>NUCLEOTIDE SEQUENCE</scope>
    <source>
        <strain evidence="2">HUAS YX12</strain>
    </source>
</reference>
<dbReference type="EC" id="4.3.3.7" evidence="2"/>
<protein>
    <submittedName>
        <fullName evidence="2">Dihydrodipicolinate synthase family protein</fullName>
        <ecNumber evidence="2">4.1.3.3</ecNumber>
        <ecNumber evidence="2">4.2.1.41</ecNumber>
        <ecNumber evidence="2">4.3.3.7</ecNumber>
    </submittedName>
</protein>
<dbReference type="CDD" id="cd00408">
    <property type="entry name" value="DHDPS-like"/>
    <property type="match status" value="1"/>
</dbReference>
<dbReference type="InterPro" id="IPR013785">
    <property type="entry name" value="Aldolase_TIM"/>
</dbReference>
<evidence type="ECO:0000256" key="1">
    <source>
        <dbReference type="ARBA" id="ARBA00023239"/>
    </source>
</evidence>
<dbReference type="AlphaFoldDB" id="A0AAU7QVF0"/>
<organism evidence="2">
    <name type="scientific">Micromonospora sp. HUAS YX12</name>
    <dbReference type="NCBI Taxonomy" id="3156396"/>
    <lineage>
        <taxon>Bacteria</taxon>
        <taxon>Bacillati</taxon>
        <taxon>Actinomycetota</taxon>
        <taxon>Actinomycetes</taxon>
        <taxon>Micromonosporales</taxon>
        <taxon>Micromonosporaceae</taxon>
        <taxon>Micromonospora</taxon>
    </lineage>
</organism>